<dbReference type="PANTHER" id="PTHR10332">
    <property type="entry name" value="EQUILIBRATIVE NUCLEOSIDE TRANSPORTER"/>
    <property type="match status" value="1"/>
</dbReference>
<feature type="transmembrane region" description="Helical" evidence="7">
    <location>
        <begin position="336"/>
        <end position="358"/>
    </location>
</feature>
<comment type="caution">
    <text evidence="8">The sequence shown here is derived from an EMBL/GenBank/DDBJ whole genome shotgun (WGS) entry which is preliminary data.</text>
</comment>
<evidence type="ECO:0000256" key="1">
    <source>
        <dbReference type="ARBA" id="ARBA00004141"/>
    </source>
</evidence>
<evidence type="ECO:0000256" key="5">
    <source>
        <dbReference type="ARBA" id="ARBA00022989"/>
    </source>
</evidence>
<dbReference type="InterPro" id="IPR002259">
    <property type="entry name" value="Eqnu_transpt"/>
</dbReference>
<dbReference type="GO" id="GO:0005886">
    <property type="term" value="C:plasma membrane"/>
    <property type="evidence" value="ECO:0007669"/>
    <property type="project" value="TreeGrafter"/>
</dbReference>
<evidence type="ECO:0000256" key="3">
    <source>
        <dbReference type="ARBA" id="ARBA00022448"/>
    </source>
</evidence>
<evidence type="ECO:0000256" key="4">
    <source>
        <dbReference type="ARBA" id="ARBA00022692"/>
    </source>
</evidence>
<name>A0A8J5XUU6_DIALT</name>
<feature type="transmembrane region" description="Helical" evidence="7">
    <location>
        <begin position="259"/>
        <end position="281"/>
    </location>
</feature>
<dbReference type="OMA" id="ESLPAMW"/>
<dbReference type="Pfam" id="PF01733">
    <property type="entry name" value="Nucleoside_tran"/>
    <property type="match status" value="1"/>
</dbReference>
<accession>A0A8J5XUU6</accession>
<keyword evidence="9" id="KW-1185">Reference proteome</keyword>
<comment type="similarity">
    <text evidence="2">Belongs to the SLC29A/ENT transporter (TC 2.A.57) family.</text>
</comment>
<evidence type="ECO:0000256" key="6">
    <source>
        <dbReference type="ARBA" id="ARBA00023136"/>
    </source>
</evidence>
<proteinExistence type="inferred from homology"/>
<feature type="transmembrane region" description="Helical" evidence="7">
    <location>
        <begin position="85"/>
        <end position="107"/>
    </location>
</feature>
<feature type="transmembrane region" description="Helical" evidence="7">
    <location>
        <begin position="148"/>
        <end position="166"/>
    </location>
</feature>
<reference evidence="8" key="1">
    <citation type="submission" date="2021-05" db="EMBL/GenBank/DDBJ databases">
        <title>The genome of the haptophyte Pavlova lutheri (Diacronema luteri, Pavlovales) - a model for lipid biosynthesis in eukaryotic algae.</title>
        <authorList>
            <person name="Hulatt C.J."/>
            <person name="Posewitz M.C."/>
        </authorList>
    </citation>
    <scope>NUCLEOTIDE SEQUENCE</scope>
    <source>
        <strain evidence="8">NIVA-4/92</strain>
    </source>
</reference>
<evidence type="ECO:0000256" key="7">
    <source>
        <dbReference type="SAM" id="Phobius"/>
    </source>
</evidence>
<dbReference type="OrthoDB" id="1856718at2759"/>
<keyword evidence="4 7" id="KW-0812">Transmembrane</keyword>
<dbReference type="Proteomes" id="UP000751190">
    <property type="component" value="Unassembled WGS sequence"/>
</dbReference>
<evidence type="ECO:0000313" key="9">
    <source>
        <dbReference type="Proteomes" id="UP000751190"/>
    </source>
</evidence>
<dbReference type="AlphaFoldDB" id="A0A8J5XUU6"/>
<comment type="subcellular location">
    <subcellularLocation>
        <location evidence="1">Membrane</location>
        <topology evidence="1">Multi-pass membrane protein</topology>
    </subcellularLocation>
</comment>
<dbReference type="GO" id="GO:0005337">
    <property type="term" value="F:nucleoside transmembrane transporter activity"/>
    <property type="evidence" value="ECO:0007669"/>
    <property type="project" value="InterPro"/>
</dbReference>
<gene>
    <name evidence="8" type="ORF">KFE25_005405</name>
</gene>
<protein>
    <submittedName>
        <fullName evidence="8">Uncharacterized protein</fullName>
    </submittedName>
</protein>
<sequence length="499" mass="51790">MPLASETDPLLALREKLLAQSARFESSETLVSVARRRGSGARGRPVLRSASFIPAAVSQMRLAMQLDGSQWPEPSERERRTARRLMFALNMAVLWAYHSLLSAQALYELRWPSSHLSFVGTVACTGTMALGQLLLLATGVGARAQFSVRLIGGFLAFAAVGVMLLARPSVLNLVLAFGATGLLNTLTESPLYSIAAQCWPDEELTAALNAGSGAAGAANTLILALIRLATVARARARTGAGTAEPLADGASALQLANSAFLVVMVLVSVLAVGLSCALLRLPTIRARAQARLAVARADGAGGLRALLLAPRTTLAVECAPYLAVWPLVRTAASCQLCVLVVTLMLWPGIACAALPPSWAERGLAAWWCSPAVIGCFNAADLAGRVLAARPMVARALPLRRCAQLTAARALLALPLALAARSANSHGMIPFASPAAGVLGSVLALGVSNGLLATRTMCIGPELVPEEARGVAAGVMVLALYWGIAIGAIAGLAYGELSLF</sequence>
<feature type="transmembrane region" description="Helical" evidence="7">
    <location>
        <begin position="428"/>
        <end position="451"/>
    </location>
</feature>
<evidence type="ECO:0000256" key="2">
    <source>
        <dbReference type="ARBA" id="ARBA00007965"/>
    </source>
</evidence>
<keyword evidence="5 7" id="KW-1133">Transmembrane helix</keyword>
<evidence type="ECO:0000313" key="8">
    <source>
        <dbReference type="EMBL" id="KAG8465835.1"/>
    </source>
</evidence>
<feature type="transmembrane region" description="Helical" evidence="7">
    <location>
        <begin position="113"/>
        <end position="136"/>
    </location>
</feature>
<dbReference type="EMBL" id="JAGTXO010000009">
    <property type="protein sequence ID" value="KAG8465835.1"/>
    <property type="molecule type" value="Genomic_DNA"/>
</dbReference>
<keyword evidence="3" id="KW-0813">Transport</keyword>
<feature type="transmembrane region" description="Helical" evidence="7">
    <location>
        <begin position="472"/>
        <end position="493"/>
    </location>
</feature>
<organism evidence="8 9">
    <name type="scientific">Diacronema lutheri</name>
    <name type="common">Unicellular marine alga</name>
    <name type="synonym">Monochrysis lutheri</name>
    <dbReference type="NCBI Taxonomy" id="2081491"/>
    <lineage>
        <taxon>Eukaryota</taxon>
        <taxon>Haptista</taxon>
        <taxon>Haptophyta</taxon>
        <taxon>Pavlovophyceae</taxon>
        <taxon>Pavlovales</taxon>
        <taxon>Pavlovaceae</taxon>
        <taxon>Diacronema</taxon>
    </lineage>
</organism>
<dbReference type="PANTHER" id="PTHR10332:SF10">
    <property type="entry name" value="EQUILIBRATIVE NUCLEOSIDE TRANSPORTER 4"/>
    <property type="match status" value="1"/>
</dbReference>
<keyword evidence="6 7" id="KW-0472">Membrane</keyword>